<evidence type="ECO:0000313" key="2">
    <source>
        <dbReference type="EMBL" id="EXM12361.1"/>
    </source>
</evidence>
<dbReference type="EMBL" id="KK035627">
    <property type="protein sequence ID" value="EXM12361.1"/>
    <property type="molecule type" value="Genomic_DNA"/>
</dbReference>
<proteinExistence type="predicted"/>
<gene>
    <name evidence="2" type="ORF">FOTG_19138</name>
</gene>
<evidence type="ECO:0000256" key="1">
    <source>
        <dbReference type="SAM" id="Phobius"/>
    </source>
</evidence>
<keyword evidence="1" id="KW-1133">Transmembrane helix</keyword>
<dbReference type="Proteomes" id="UP000030701">
    <property type="component" value="Unassembled WGS sequence"/>
</dbReference>
<accession>X0KUM2</accession>
<sequence>MRESLYMKDAGGKNSRKRSTLCHQGFSSGLPWWWMKLWKIMIWVSAYLGSYGGLRKCQWSSRSCTKRC</sequence>
<organism evidence="2">
    <name type="scientific">Fusarium oxysporum f. sp. vasinfectum 25433</name>
    <dbReference type="NCBI Taxonomy" id="1089449"/>
    <lineage>
        <taxon>Eukaryota</taxon>
        <taxon>Fungi</taxon>
        <taxon>Dikarya</taxon>
        <taxon>Ascomycota</taxon>
        <taxon>Pezizomycotina</taxon>
        <taxon>Sordariomycetes</taxon>
        <taxon>Hypocreomycetidae</taxon>
        <taxon>Hypocreales</taxon>
        <taxon>Nectriaceae</taxon>
        <taxon>Fusarium</taxon>
        <taxon>Fusarium oxysporum species complex</taxon>
    </lineage>
</organism>
<keyword evidence="1" id="KW-0812">Transmembrane</keyword>
<feature type="transmembrane region" description="Helical" evidence="1">
    <location>
        <begin position="37"/>
        <end position="54"/>
    </location>
</feature>
<protein>
    <submittedName>
        <fullName evidence="2">Uncharacterized protein</fullName>
    </submittedName>
</protein>
<dbReference type="HOGENOM" id="CLU_2794057_0_0_1"/>
<dbReference type="AlphaFoldDB" id="X0KUM2"/>
<reference evidence="2" key="2">
    <citation type="submission" date="2014-03" db="EMBL/GenBank/DDBJ databases">
        <title>The Genome Annotation of Fusarium oxysporum Cotton.</title>
        <authorList>
            <consortium name="The Broad Institute Genomics Platform"/>
            <person name="Ma L.-J."/>
            <person name="Corby-Kistler H."/>
            <person name="Broz K."/>
            <person name="Gale L.R."/>
            <person name="Jonkers W."/>
            <person name="O'Donnell K."/>
            <person name="Ploetz R."/>
            <person name="Steinberg C."/>
            <person name="Schwartz D.C."/>
            <person name="VanEtten H."/>
            <person name="Zhou S."/>
            <person name="Young S.K."/>
            <person name="Zeng Q."/>
            <person name="Gargeya S."/>
            <person name="Fitzgerald M."/>
            <person name="Abouelleil A."/>
            <person name="Alvarado L."/>
            <person name="Chapman S.B."/>
            <person name="Gainer-Dewar J."/>
            <person name="Goldberg J."/>
            <person name="Griggs A."/>
            <person name="Gujja S."/>
            <person name="Hansen M."/>
            <person name="Howarth C."/>
            <person name="Imamovic A."/>
            <person name="Ireland A."/>
            <person name="Larimer J."/>
            <person name="McCowan C."/>
            <person name="Murphy C."/>
            <person name="Pearson M."/>
            <person name="Poon T.W."/>
            <person name="Priest M."/>
            <person name="Roberts A."/>
            <person name="Saif S."/>
            <person name="Shea T."/>
            <person name="Sykes S."/>
            <person name="Wortman J."/>
            <person name="Nusbaum C."/>
            <person name="Birren B."/>
        </authorList>
    </citation>
    <scope>NUCLEOTIDE SEQUENCE</scope>
    <source>
        <strain evidence="2">25433</strain>
    </source>
</reference>
<reference evidence="2" key="1">
    <citation type="submission" date="2011-11" db="EMBL/GenBank/DDBJ databases">
        <title>The Genome Sequence of Fusarium oxysporum Cotton.</title>
        <authorList>
            <consortium name="The Broad Institute Genome Sequencing Platform"/>
            <person name="Ma L.-J."/>
            <person name="Gale L.R."/>
            <person name="Schwartz D.C."/>
            <person name="Zhou S."/>
            <person name="Corby-Kistler H."/>
            <person name="Young S.K."/>
            <person name="Zeng Q."/>
            <person name="Gargeya S."/>
            <person name="Fitzgerald M."/>
            <person name="Haas B."/>
            <person name="Abouelleil A."/>
            <person name="Alvarado L."/>
            <person name="Arachchi H.M."/>
            <person name="Berlin A."/>
            <person name="Brown A."/>
            <person name="Chapman S.B."/>
            <person name="Chen Z."/>
            <person name="Dunbar C."/>
            <person name="Freedman E."/>
            <person name="Gearin G."/>
            <person name="Goldberg J."/>
            <person name="Griggs A."/>
            <person name="Gujja S."/>
            <person name="Heiman D."/>
            <person name="Howarth C."/>
            <person name="Larson L."/>
            <person name="Lui A."/>
            <person name="MacDonald P.J.P."/>
            <person name="Montmayeur A."/>
            <person name="Murphy C."/>
            <person name="Neiman D."/>
            <person name="Pearson M."/>
            <person name="Priest M."/>
            <person name="Roberts A."/>
            <person name="Saif S."/>
            <person name="Shea T."/>
            <person name="Shenoy N."/>
            <person name="Sisk P."/>
            <person name="Stolte C."/>
            <person name="Sykes S."/>
            <person name="Wortman J."/>
            <person name="Nusbaum C."/>
            <person name="Birren B."/>
        </authorList>
    </citation>
    <scope>NUCLEOTIDE SEQUENCE [LARGE SCALE GENOMIC DNA]</scope>
    <source>
        <strain evidence="2">25433</strain>
    </source>
</reference>
<name>X0KUM2_FUSOX</name>
<keyword evidence="1" id="KW-0472">Membrane</keyword>